<proteinExistence type="inferred from homology"/>
<dbReference type="RefSeq" id="WP_083344020.1">
    <property type="nucleotide sequence ID" value="NZ_LT629690.1"/>
</dbReference>
<dbReference type="Proteomes" id="UP000182427">
    <property type="component" value="Chromosome I"/>
</dbReference>
<dbReference type="Pfam" id="PF25989">
    <property type="entry name" value="YknX_C"/>
    <property type="match status" value="1"/>
</dbReference>
<evidence type="ECO:0000313" key="5">
    <source>
        <dbReference type="EMBL" id="SDE91771.1"/>
    </source>
</evidence>
<dbReference type="SUPFAM" id="SSF111369">
    <property type="entry name" value="HlyD-like secretion proteins"/>
    <property type="match status" value="2"/>
</dbReference>
<dbReference type="InterPro" id="IPR006143">
    <property type="entry name" value="RND_pump_MFP"/>
</dbReference>
<dbReference type="InterPro" id="IPR058647">
    <property type="entry name" value="BSH_CzcB-like"/>
</dbReference>
<accession>A0A1G7GUJ9</accession>
<evidence type="ECO:0000313" key="6">
    <source>
        <dbReference type="Proteomes" id="UP000182427"/>
    </source>
</evidence>
<dbReference type="GO" id="GO:1990281">
    <property type="term" value="C:efflux pump complex"/>
    <property type="evidence" value="ECO:0007669"/>
    <property type="project" value="TreeGrafter"/>
</dbReference>
<evidence type="ECO:0000259" key="3">
    <source>
        <dbReference type="Pfam" id="PF25973"/>
    </source>
</evidence>
<evidence type="ECO:0000259" key="2">
    <source>
        <dbReference type="Pfam" id="PF25954"/>
    </source>
</evidence>
<dbReference type="Gene3D" id="1.10.287.470">
    <property type="entry name" value="Helix hairpin bin"/>
    <property type="match status" value="1"/>
</dbReference>
<dbReference type="GO" id="GO:0015562">
    <property type="term" value="F:efflux transmembrane transporter activity"/>
    <property type="evidence" value="ECO:0007669"/>
    <property type="project" value="TreeGrafter"/>
</dbReference>
<keyword evidence="6" id="KW-1185">Reference proteome</keyword>
<feature type="domain" description="CusB-like beta-barrel" evidence="2">
    <location>
        <begin position="264"/>
        <end position="331"/>
    </location>
</feature>
<protein>
    <submittedName>
        <fullName evidence="5">RND family efflux transporter, MFP subunit</fullName>
    </submittedName>
</protein>
<dbReference type="AlphaFoldDB" id="A0A1G7GUJ9"/>
<organism evidence="5 6">
    <name type="scientific">Terriglobus roseus</name>
    <dbReference type="NCBI Taxonomy" id="392734"/>
    <lineage>
        <taxon>Bacteria</taxon>
        <taxon>Pseudomonadati</taxon>
        <taxon>Acidobacteriota</taxon>
        <taxon>Terriglobia</taxon>
        <taxon>Terriglobales</taxon>
        <taxon>Acidobacteriaceae</taxon>
        <taxon>Terriglobus</taxon>
    </lineage>
</organism>
<dbReference type="Gene3D" id="2.40.50.100">
    <property type="match status" value="1"/>
</dbReference>
<dbReference type="Gene3D" id="2.40.420.20">
    <property type="match status" value="1"/>
</dbReference>
<gene>
    <name evidence="5" type="ORF">SAMN05444167_0807</name>
</gene>
<dbReference type="NCBIfam" id="TIGR01730">
    <property type="entry name" value="RND_mfp"/>
    <property type="match status" value="1"/>
</dbReference>
<name>A0A1G7GUJ9_9BACT</name>
<sequence>MICRSFKPIKLVVSLLCVASIGGCKKAVDEAPPAVVTVEAEKPERGEISEHIAADATLSPLAQAAISPKITAPVRTFYVQRGSKVKAGQLLAVLENRDLAGQALDNQGQYTAAQASFQMQTQAQVPEDYAKAELDVAQAKAQLKLQGEIVAARQKLLQEGAIAGRDYDTAVAALAQAQVAYDTASNHLHSLKSVSSEATKRQAQGQLSSAKGKYEAAEAQVSYSQIHTPISGVVTDRPLFPGETANTGTPLITVMDTSSLLAKVHLSQIVAQRLSLGDGASVTVPGVDEPVTGKVNLISPALDPGSTTVEVWLKIDNTAGKYKAGTPVHTSIIGRTVPNAVKIPLEAVLTAEDGSKSVMVVNNDGTAHKVAVQLGINDGEDTQVVQGLNGSETVITKGAYGLDEGTKVKVGKPGAEGEDK</sequence>
<feature type="domain" description="CzcB-like barrel-sandwich hybrid" evidence="3">
    <location>
        <begin position="64"/>
        <end position="256"/>
    </location>
</feature>
<evidence type="ECO:0000256" key="1">
    <source>
        <dbReference type="ARBA" id="ARBA00009477"/>
    </source>
</evidence>
<comment type="similarity">
    <text evidence="1">Belongs to the membrane fusion protein (MFP) (TC 8.A.1) family.</text>
</comment>
<dbReference type="OrthoDB" id="106087at2"/>
<dbReference type="Pfam" id="PF25973">
    <property type="entry name" value="BSH_CzcB"/>
    <property type="match status" value="1"/>
</dbReference>
<dbReference type="Gene3D" id="2.40.30.170">
    <property type="match status" value="1"/>
</dbReference>
<evidence type="ECO:0000259" key="4">
    <source>
        <dbReference type="Pfam" id="PF25989"/>
    </source>
</evidence>
<dbReference type="InterPro" id="IPR058637">
    <property type="entry name" value="YknX-like_C"/>
</dbReference>
<dbReference type="InterPro" id="IPR058792">
    <property type="entry name" value="Beta-barrel_RND_2"/>
</dbReference>
<dbReference type="EMBL" id="LT629690">
    <property type="protein sequence ID" value="SDE91771.1"/>
    <property type="molecule type" value="Genomic_DNA"/>
</dbReference>
<dbReference type="Pfam" id="PF25954">
    <property type="entry name" value="Beta-barrel_RND_2"/>
    <property type="match status" value="1"/>
</dbReference>
<dbReference type="PROSITE" id="PS51257">
    <property type="entry name" value="PROKAR_LIPOPROTEIN"/>
    <property type="match status" value="1"/>
</dbReference>
<reference evidence="5 6" key="1">
    <citation type="submission" date="2016-10" db="EMBL/GenBank/DDBJ databases">
        <authorList>
            <person name="de Groot N.N."/>
        </authorList>
    </citation>
    <scope>NUCLEOTIDE SEQUENCE [LARGE SCALE GENOMIC DNA]</scope>
    <source>
        <strain evidence="5 6">GAS232</strain>
    </source>
</reference>
<dbReference type="PANTHER" id="PTHR30469">
    <property type="entry name" value="MULTIDRUG RESISTANCE PROTEIN MDTA"/>
    <property type="match status" value="1"/>
</dbReference>
<feature type="domain" description="YknX-like C-terminal permuted SH3-like" evidence="4">
    <location>
        <begin position="340"/>
        <end position="410"/>
    </location>
</feature>